<dbReference type="EMBL" id="BNJG01000001">
    <property type="protein sequence ID" value="GHO53562.1"/>
    <property type="molecule type" value="Genomic_DNA"/>
</dbReference>
<feature type="transmembrane region" description="Helical" evidence="6">
    <location>
        <begin position="301"/>
        <end position="319"/>
    </location>
</feature>
<dbReference type="Gene3D" id="1.20.1250.20">
    <property type="entry name" value="MFS general substrate transporter like domains"/>
    <property type="match status" value="2"/>
</dbReference>
<feature type="domain" description="Major facilitator superfamily (MFS) profile" evidence="7">
    <location>
        <begin position="36"/>
        <end position="414"/>
    </location>
</feature>
<dbReference type="Proteomes" id="UP000654345">
    <property type="component" value="Unassembled WGS sequence"/>
</dbReference>
<dbReference type="CDD" id="cd06174">
    <property type="entry name" value="MFS"/>
    <property type="match status" value="1"/>
</dbReference>
<feature type="transmembrane region" description="Helical" evidence="6">
    <location>
        <begin position="161"/>
        <end position="184"/>
    </location>
</feature>
<organism evidence="8 9">
    <name type="scientific">Ktedonobacter robiniae</name>
    <dbReference type="NCBI Taxonomy" id="2778365"/>
    <lineage>
        <taxon>Bacteria</taxon>
        <taxon>Bacillati</taxon>
        <taxon>Chloroflexota</taxon>
        <taxon>Ktedonobacteria</taxon>
        <taxon>Ktedonobacterales</taxon>
        <taxon>Ktedonobacteraceae</taxon>
        <taxon>Ktedonobacter</taxon>
    </lineage>
</organism>
<dbReference type="PROSITE" id="PS50850">
    <property type="entry name" value="MFS"/>
    <property type="match status" value="1"/>
</dbReference>
<comment type="caution">
    <text evidence="8">The sequence shown here is derived from an EMBL/GenBank/DDBJ whole genome shotgun (WGS) entry which is preliminary data.</text>
</comment>
<feature type="transmembrane region" description="Helical" evidence="6">
    <location>
        <begin position="358"/>
        <end position="379"/>
    </location>
</feature>
<dbReference type="PANTHER" id="PTHR43124">
    <property type="entry name" value="PURINE EFFLUX PUMP PBUE"/>
    <property type="match status" value="1"/>
</dbReference>
<evidence type="ECO:0000256" key="3">
    <source>
        <dbReference type="ARBA" id="ARBA00022692"/>
    </source>
</evidence>
<accession>A0ABQ3UMB6</accession>
<keyword evidence="9" id="KW-1185">Reference proteome</keyword>
<feature type="transmembrane region" description="Helical" evidence="6">
    <location>
        <begin position="126"/>
        <end position="149"/>
    </location>
</feature>
<feature type="transmembrane region" description="Helical" evidence="6">
    <location>
        <begin position="325"/>
        <end position="346"/>
    </location>
</feature>
<keyword evidence="5 6" id="KW-0472">Membrane</keyword>
<feature type="transmembrane region" description="Helical" evidence="6">
    <location>
        <begin position="267"/>
        <end position="289"/>
    </location>
</feature>
<proteinExistence type="predicted"/>
<evidence type="ECO:0000256" key="2">
    <source>
        <dbReference type="ARBA" id="ARBA00022475"/>
    </source>
</evidence>
<keyword evidence="3 6" id="KW-0812">Transmembrane</keyword>
<evidence type="ECO:0000256" key="6">
    <source>
        <dbReference type="SAM" id="Phobius"/>
    </source>
</evidence>
<dbReference type="InterPro" id="IPR020846">
    <property type="entry name" value="MFS_dom"/>
</dbReference>
<reference evidence="8 9" key="1">
    <citation type="journal article" date="2021" name="Int. J. Syst. Evol. Microbiol.">
        <title>Reticulibacter mediterranei gen. nov., sp. nov., within the new family Reticulibacteraceae fam. nov., and Ktedonospora formicarum gen. nov., sp. nov., Ktedonobacter robiniae sp. nov., Dictyobacter formicarum sp. nov. and Dictyobacter arantiisoli sp. nov., belonging to the class Ktedonobacteria.</title>
        <authorList>
            <person name="Yabe S."/>
            <person name="Zheng Y."/>
            <person name="Wang C.M."/>
            <person name="Sakai Y."/>
            <person name="Abe K."/>
            <person name="Yokota A."/>
            <person name="Donadio S."/>
            <person name="Cavaletti L."/>
            <person name="Monciardini P."/>
        </authorList>
    </citation>
    <scope>NUCLEOTIDE SEQUENCE [LARGE SCALE GENOMIC DNA]</scope>
    <source>
        <strain evidence="8 9">SOSP1-30</strain>
    </source>
</reference>
<evidence type="ECO:0000256" key="1">
    <source>
        <dbReference type="ARBA" id="ARBA00004651"/>
    </source>
</evidence>
<keyword evidence="2" id="KW-1003">Cell membrane</keyword>
<keyword evidence="4 6" id="KW-1133">Transmembrane helix</keyword>
<name>A0ABQ3UMB6_9CHLR</name>
<feature type="transmembrane region" description="Helical" evidence="6">
    <location>
        <begin position="385"/>
        <end position="406"/>
    </location>
</feature>
<dbReference type="Pfam" id="PF07690">
    <property type="entry name" value="MFS_1"/>
    <property type="match status" value="1"/>
</dbReference>
<dbReference type="SUPFAM" id="SSF103473">
    <property type="entry name" value="MFS general substrate transporter"/>
    <property type="match status" value="1"/>
</dbReference>
<sequence>MSHFESSPLSSQSAQAVATVALDNKKQTDVSSVWLRILVAVSMGILISIHYTNYSPLAPAMKTDLHINSGEVGLFSTLLFVGMALTYMVGGVLADRFGAKPVLLASCAVLTVGSLAQPLVPNLFWMLGWQIVIGFAAGCAFLAGANVIAGLGRYATLGQGLYGGSVQFGAGIGLLATPLLLPYLGWRGCFFFWGVLSIAGTLAWFLVREKRETQQVGALQVGTALRSPSLWLLGLSHMGTFSLGNAIAATITLYLTHVYGLSLVEAGVIGSLTPIIGTLFRPLGGWLLARHMLRSITLLRLGTAMGCLGVALLACPFHWPWLAAVGLGLIGIGSTVPYASVFNSAANLRSVKKGLAQGFVSMVSTPPVIIGPPLIGLIFDRTSSFLYAYGLIVAFGCIATGAAFLARYALKRESLQPASEI</sequence>
<dbReference type="InterPro" id="IPR050189">
    <property type="entry name" value="MFS_Efflux_Transporters"/>
</dbReference>
<feature type="transmembrane region" description="Helical" evidence="6">
    <location>
        <begin position="190"/>
        <end position="207"/>
    </location>
</feature>
<evidence type="ECO:0000256" key="4">
    <source>
        <dbReference type="ARBA" id="ARBA00022989"/>
    </source>
</evidence>
<dbReference type="PANTHER" id="PTHR43124:SF3">
    <property type="entry name" value="CHLORAMPHENICOL EFFLUX PUMP RV0191"/>
    <property type="match status" value="1"/>
</dbReference>
<feature type="transmembrane region" description="Helical" evidence="6">
    <location>
        <begin position="228"/>
        <end position="255"/>
    </location>
</feature>
<feature type="transmembrane region" description="Helical" evidence="6">
    <location>
        <begin position="101"/>
        <end position="120"/>
    </location>
</feature>
<gene>
    <name evidence="8" type="ORF">KSB_20370</name>
</gene>
<dbReference type="InterPro" id="IPR036259">
    <property type="entry name" value="MFS_trans_sf"/>
</dbReference>
<evidence type="ECO:0000313" key="8">
    <source>
        <dbReference type="EMBL" id="GHO53562.1"/>
    </source>
</evidence>
<evidence type="ECO:0000256" key="5">
    <source>
        <dbReference type="ARBA" id="ARBA00023136"/>
    </source>
</evidence>
<dbReference type="InterPro" id="IPR011701">
    <property type="entry name" value="MFS"/>
</dbReference>
<feature type="transmembrane region" description="Helical" evidence="6">
    <location>
        <begin position="33"/>
        <end position="52"/>
    </location>
</feature>
<dbReference type="RefSeq" id="WP_201370377.1">
    <property type="nucleotide sequence ID" value="NZ_BNJG01000001.1"/>
</dbReference>
<comment type="subcellular location">
    <subcellularLocation>
        <location evidence="1">Cell membrane</location>
        <topology evidence="1">Multi-pass membrane protein</topology>
    </subcellularLocation>
</comment>
<evidence type="ECO:0000259" key="7">
    <source>
        <dbReference type="PROSITE" id="PS50850"/>
    </source>
</evidence>
<feature type="transmembrane region" description="Helical" evidence="6">
    <location>
        <begin position="72"/>
        <end position="94"/>
    </location>
</feature>
<protein>
    <submittedName>
        <fullName evidence="8">MFS transporter</fullName>
    </submittedName>
</protein>
<evidence type="ECO:0000313" key="9">
    <source>
        <dbReference type="Proteomes" id="UP000654345"/>
    </source>
</evidence>